<keyword evidence="4" id="KW-0689">Ribosomal protein</keyword>
<protein>
    <recommendedName>
        <fullName evidence="8">30S ribosomal protein S17</fullName>
    </recommendedName>
</protein>
<evidence type="ECO:0000313" key="7">
    <source>
        <dbReference type="EMBL" id="SUZ85397.1"/>
    </source>
</evidence>
<evidence type="ECO:0000256" key="5">
    <source>
        <dbReference type="ARBA" id="ARBA00023274"/>
    </source>
</evidence>
<organism evidence="7">
    <name type="scientific">marine metagenome</name>
    <dbReference type="NCBI Taxonomy" id="408172"/>
    <lineage>
        <taxon>unclassified sequences</taxon>
        <taxon>metagenomes</taxon>
        <taxon>ecological metagenomes</taxon>
    </lineage>
</organism>
<evidence type="ECO:0000256" key="4">
    <source>
        <dbReference type="ARBA" id="ARBA00022980"/>
    </source>
</evidence>
<keyword evidence="5" id="KW-0687">Ribonucleoprotein</keyword>
<evidence type="ECO:0000256" key="6">
    <source>
        <dbReference type="SAM" id="MobiDB-lite"/>
    </source>
</evidence>
<evidence type="ECO:0000256" key="1">
    <source>
        <dbReference type="ARBA" id="ARBA00010254"/>
    </source>
</evidence>
<dbReference type="HAMAP" id="MF_01345_B">
    <property type="entry name" value="Ribosomal_uS17_B"/>
    <property type="match status" value="1"/>
</dbReference>
<dbReference type="PROSITE" id="PS00056">
    <property type="entry name" value="RIBOSOMAL_S17"/>
    <property type="match status" value="1"/>
</dbReference>
<evidence type="ECO:0008006" key="8">
    <source>
        <dbReference type="Google" id="ProtNLM"/>
    </source>
</evidence>
<dbReference type="GO" id="GO:0022627">
    <property type="term" value="C:cytosolic small ribosomal subunit"/>
    <property type="evidence" value="ECO:0007669"/>
    <property type="project" value="TreeGrafter"/>
</dbReference>
<dbReference type="AlphaFoldDB" id="A0A381R6B0"/>
<keyword evidence="2" id="KW-0699">rRNA-binding</keyword>
<dbReference type="Gene3D" id="2.40.50.140">
    <property type="entry name" value="Nucleic acid-binding proteins"/>
    <property type="match status" value="1"/>
</dbReference>
<dbReference type="GO" id="GO:0006412">
    <property type="term" value="P:translation"/>
    <property type="evidence" value="ECO:0007669"/>
    <property type="project" value="InterPro"/>
</dbReference>
<keyword evidence="3" id="KW-0694">RNA-binding</keyword>
<dbReference type="Pfam" id="PF00366">
    <property type="entry name" value="Ribosomal_S17"/>
    <property type="match status" value="1"/>
</dbReference>
<dbReference type="PANTHER" id="PTHR10744:SF1">
    <property type="entry name" value="SMALL RIBOSOMAL SUBUNIT PROTEIN US17M"/>
    <property type="match status" value="1"/>
</dbReference>
<dbReference type="NCBIfam" id="TIGR03635">
    <property type="entry name" value="uS17_bact"/>
    <property type="match status" value="1"/>
</dbReference>
<gene>
    <name evidence="7" type="ORF">METZ01_LOCUS38251</name>
</gene>
<dbReference type="InterPro" id="IPR019979">
    <property type="entry name" value="Ribosomal_uS17_CS"/>
</dbReference>
<dbReference type="InterPro" id="IPR019984">
    <property type="entry name" value="Ribosomal_uS17_bact/chlr"/>
</dbReference>
<dbReference type="CDD" id="cd00364">
    <property type="entry name" value="Ribosomal_uS17"/>
    <property type="match status" value="1"/>
</dbReference>
<dbReference type="GO" id="GO:0019843">
    <property type="term" value="F:rRNA binding"/>
    <property type="evidence" value="ECO:0007669"/>
    <property type="project" value="UniProtKB-KW"/>
</dbReference>
<sequence length="108" mass="12169">MEHVEDTASPADSAGSPSVEMAASNDRSHRKERTGVVIGDRADKTITVMVERRFSHPLYGKGVKRSKRYHVHDESNACRVGDIVRIVETRPLSKTKRWRVLETLGRKA</sequence>
<name>A0A381R6B0_9ZZZZ</name>
<dbReference type="PRINTS" id="PR00973">
    <property type="entry name" value="RIBOSOMALS17"/>
</dbReference>
<accession>A0A381R6B0</accession>
<proteinExistence type="inferred from homology"/>
<reference evidence="7" key="1">
    <citation type="submission" date="2018-05" db="EMBL/GenBank/DDBJ databases">
        <authorList>
            <person name="Lanie J.A."/>
            <person name="Ng W.-L."/>
            <person name="Kazmierczak K.M."/>
            <person name="Andrzejewski T.M."/>
            <person name="Davidsen T.M."/>
            <person name="Wayne K.J."/>
            <person name="Tettelin H."/>
            <person name="Glass J.I."/>
            <person name="Rusch D."/>
            <person name="Podicherti R."/>
            <person name="Tsui H.-C.T."/>
            <person name="Winkler M.E."/>
        </authorList>
    </citation>
    <scope>NUCLEOTIDE SEQUENCE</scope>
</reference>
<dbReference type="InterPro" id="IPR012340">
    <property type="entry name" value="NA-bd_OB-fold"/>
</dbReference>
<dbReference type="NCBIfam" id="NF004123">
    <property type="entry name" value="PRK05610.1"/>
    <property type="match status" value="1"/>
</dbReference>
<feature type="region of interest" description="Disordered" evidence="6">
    <location>
        <begin position="1"/>
        <end position="36"/>
    </location>
</feature>
<evidence type="ECO:0000256" key="2">
    <source>
        <dbReference type="ARBA" id="ARBA00022730"/>
    </source>
</evidence>
<dbReference type="GO" id="GO:0003735">
    <property type="term" value="F:structural constituent of ribosome"/>
    <property type="evidence" value="ECO:0007669"/>
    <property type="project" value="InterPro"/>
</dbReference>
<dbReference type="PANTHER" id="PTHR10744">
    <property type="entry name" value="40S RIBOSOMAL PROTEIN S11 FAMILY MEMBER"/>
    <property type="match status" value="1"/>
</dbReference>
<comment type="similarity">
    <text evidence="1">Belongs to the universal ribosomal protein uS17 family.</text>
</comment>
<dbReference type="SUPFAM" id="SSF50249">
    <property type="entry name" value="Nucleic acid-binding proteins"/>
    <property type="match status" value="1"/>
</dbReference>
<dbReference type="EMBL" id="UINC01001634">
    <property type="protein sequence ID" value="SUZ85397.1"/>
    <property type="molecule type" value="Genomic_DNA"/>
</dbReference>
<evidence type="ECO:0000256" key="3">
    <source>
        <dbReference type="ARBA" id="ARBA00022884"/>
    </source>
</evidence>
<dbReference type="InterPro" id="IPR000266">
    <property type="entry name" value="Ribosomal_uS17"/>
</dbReference>